<dbReference type="PANTHER" id="PTHR46763">
    <property type="entry name" value="DYNEIN REGULATORY COMPLEX PROTEIN 8"/>
    <property type="match status" value="1"/>
</dbReference>
<feature type="domain" description="EF-hand" evidence="1">
    <location>
        <begin position="92"/>
        <end position="127"/>
    </location>
</feature>
<dbReference type="InterPro" id="IPR002048">
    <property type="entry name" value="EF_hand_dom"/>
</dbReference>
<dbReference type="FunFam" id="1.10.238.10:FF:000001">
    <property type="entry name" value="Calmodulin 1"/>
    <property type="match status" value="1"/>
</dbReference>
<dbReference type="OMA" id="MTKEGEP"/>
<evidence type="ECO:0000313" key="5">
    <source>
        <dbReference type="Proteomes" id="UP000281549"/>
    </source>
</evidence>
<dbReference type="InterPro" id="IPR011992">
    <property type="entry name" value="EF-hand-dom_pair"/>
</dbReference>
<reference evidence="2 4" key="1">
    <citation type="journal article" date="2013" name="Curr. Biol.">
        <title>Shared signatures of parasitism and phylogenomics unite Cryptomycota and microsporidia.</title>
        <authorList>
            <person name="James T.Y."/>
            <person name="Pelin A."/>
            <person name="Bonen L."/>
            <person name="Ahrendt S."/>
            <person name="Sain D."/>
            <person name="Corradi N."/>
            <person name="Stajich J.E."/>
        </authorList>
    </citation>
    <scope>NUCLEOTIDE SEQUENCE [LARGE SCALE GENOMIC DNA]</scope>
    <source>
        <strain evidence="2">CSF55</strain>
        <strain evidence="2">CSF55</strain>
    </source>
</reference>
<dbReference type="Pfam" id="PF13499">
    <property type="entry name" value="EF-hand_7"/>
    <property type="match status" value="1"/>
</dbReference>
<dbReference type="STRING" id="988480.A0A075ATR9"/>
<dbReference type="EMBL" id="ML005869">
    <property type="protein sequence ID" value="RKP17380.1"/>
    <property type="molecule type" value="Genomic_DNA"/>
</dbReference>
<name>A0A075ATR9_ROZAC</name>
<sequence length="164" mass="19161">MKQQNISWSDRLKGLVEDFKATGSITETNNELYIDCKEVGTIIRALAIYPTEDQIQALLVQMNRDENTNSVKFTDFYNCMTLVMTDEAFKRDDEEKIYKSFQALDKDKKGYLTKEELVKYMTMEGVGEPMNQEEIDEFIAASIDPREGKIYYEEYIYNLASENY</sequence>
<evidence type="ECO:0000313" key="3">
    <source>
        <dbReference type="EMBL" id="RKP17380.1"/>
    </source>
</evidence>
<keyword evidence="4" id="KW-1185">Reference proteome</keyword>
<dbReference type="PROSITE" id="PS50222">
    <property type="entry name" value="EF_HAND_2"/>
    <property type="match status" value="1"/>
</dbReference>
<dbReference type="SUPFAM" id="SSF47473">
    <property type="entry name" value="EF-hand"/>
    <property type="match status" value="1"/>
</dbReference>
<evidence type="ECO:0000313" key="4">
    <source>
        <dbReference type="Proteomes" id="UP000030755"/>
    </source>
</evidence>
<evidence type="ECO:0000259" key="1">
    <source>
        <dbReference type="PROSITE" id="PS50222"/>
    </source>
</evidence>
<dbReference type="EMBL" id="KE561185">
    <property type="protein sequence ID" value="EPZ32085.1"/>
    <property type="molecule type" value="Genomic_DNA"/>
</dbReference>
<organism evidence="2 4">
    <name type="scientific">Rozella allomycis (strain CSF55)</name>
    <dbReference type="NCBI Taxonomy" id="988480"/>
    <lineage>
        <taxon>Eukaryota</taxon>
        <taxon>Fungi</taxon>
        <taxon>Fungi incertae sedis</taxon>
        <taxon>Cryptomycota</taxon>
        <taxon>Cryptomycota incertae sedis</taxon>
        <taxon>Rozella</taxon>
    </lineage>
</organism>
<dbReference type="Gene3D" id="1.10.238.10">
    <property type="entry name" value="EF-hand"/>
    <property type="match status" value="1"/>
</dbReference>
<dbReference type="PANTHER" id="PTHR46763:SF1">
    <property type="entry name" value="DYNEIN REGULATORY COMPLEX PROTEIN 8"/>
    <property type="match status" value="1"/>
</dbReference>
<dbReference type="Proteomes" id="UP000281549">
    <property type="component" value="Unassembled WGS sequence"/>
</dbReference>
<accession>A0A075ATR9</accession>
<dbReference type="AlphaFoldDB" id="A0A075ATR9"/>
<reference evidence="3" key="3">
    <citation type="submission" date="2018-08" db="EMBL/GenBank/DDBJ databases">
        <title>Leveraging single-cell genomics to expand the Fungal Tree of Life.</title>
        <authorList>
            <consortium name="DOE Joint Genome Institute"/>
            <person name="Ahrendt S.R."/>
            <person name="Quandt C.A."/>
            <person name="Ciobanu D."/>
            <person name="Clum A."/>
            <person name="Salamov A."/>
            <person name="Andreopoulos B."/>
            <person name="Cheng J.-F."/>
            <person name="Woyke T."/>
            <person name="Pelin A."/>
            <person name="Henrissat B."/>
            <person name="Reynolds N."/>
            <person name="Benny G.L."/>
            <person name="Smith M.E."/>
            <person name="James T.Y."/>
            <person name="Grigoriev I.V."/>
        </authorList>
    </citation>
    <scope>NUCLEOTIDE SEQUENCE</scope>
    <source>
        <strain evidence="3">CSF55</strain>
    </source>
</reference>
<dbReference type="OrthoDB" id="10260307at2759"/>
<gene>
    <name evidence="2" type="ORF">O9G_003932</name>
    <name evidence="3" type="ORF">ROZALSC1DRAFT_30806</name>
</gene>
<evidence type="ECO:0000313" key="2">
    <source>
        <dbReference type="EMBL" id="EPZ32085.1"/>
    </source>
</evidence>
<dbReference type="Proteomes" id="UP000030755">
    <property type="component" value="Unassembled WGS sequence"/>
</dbReference>
<protein>
    <submittedName>
        <fullName evidence="3">EF-hand</fullName>
    </submittedName>
</protein>
<reference evidence="5" key="2">
    <citation type="journal article" date="2018" name="Nat. Microbiol.">
        <title>Leveraging single-cell genomics to expand the fungal tree of life.</title>
        <authorList>
            <person name="Ahrendt S.R."/>
            <person name="Quandt C.A."/>
            <person name="Ciobanu D."/>
            <person name="Clum A."/>
            <person name="Salamov A."/>
            <person name="Andreopoulos B."/>
            <person name="Cheng J.F."/>
            <person name="Woyke T."/>
            <person name="Pelin A."/>
            <person name="Henrissat B."/>
            <person name="Reynolds N.K."/>
            <person name="Benny G.L."/>
            <person name="Smith M.E."/>
            <person name="James T.Y."/>
            <person name="Grigoriev I.V."/>
        </authorList>
    </citation>
    <scope>NUCLEOTIDE SEQUENCE [LARGE SCALE GENOMIC DNA]</scope>
    <source>
        <strain evidence="5">CSF55</strain>
    </source>
</reference>
<dbReference type="HOGENOM" id="CLU_061288_19_2_1"/>
<dbReference type="GO" id="GO:0005509">
    <property type="term" value="F:calcium ion binding"/>
    <property type="evidence" value="ECO:0007669"/>
    <property type="project" value="InterPro"/>
</dbReference>
<proteinExistence type="predicted"/>